<sequence length="174" mass="19190">MGALFLHTPSPVSISSECRLTPLLLLLLLLLLGAHKDRHLQTARRRFICVPSSDFMPAGTSCRPPLAVCHLRPLLLCTFRGPLALKSTSRCCLSQPVSSRRSNTPVTAIGPCTNQCLSSWGTTIHTPYTANLAPHREYTLFFLFFDDGSTLFQVVRTIRFLSSPKHPGHPLPLA</sequence>
<protein>
    <recommendedName>
        <fullName evidence="4">Secreted protein</fullName>
    </recommendedName>
</protein>
<evidence type="ECO:0000313" key="3">
    <source>
        <dbReference type="Proteomes" id="UP001232148"/>
    </source>
</evidence>
<feature type="signal peptide" evidence="1">
    <location>
        <begin position="1"/>
        <end position="36"/>
    </location>
</feature>
<evidence type="ECO:0008006" key="4">
    <source>
        <dbReference type="Google" id="ProtNLM"/>
    </source>
</evidence>
<evidence type="ECO:0000313" key="2">
    <source>
        <dbReference type="EMBL" id="KAK2034249.1"/>
    </source>
</evidence>
<comment type="caution">
    <text evidence="2">The sequence shown here is derived from an EMBL/GenBank/DDBJ whole genome shotgun (WGS) entry which is preliminary data.</text>
</comment>
<keyword evidence="1" id="KW-0732">Signal</keyword>
<dbReference type="EMBL" id="MU842815">
    <property type="protein sequence ID" value="KAK2034249.1"/>
    <property type="molecule type" value="Genomic_DNA"/>
</dbReference>
<reference evidence="2" key="1">
    <citation type="submission" date="2021-06" db="EMBL/GenBank/DDBJ databases">
        <title>Comparative genomics, transcriptomics and evolutionary studies reveal genomic signatures of adaptation to plant cell wall in hemibiotrophic fungi.</title>
        <authorList>
            <consortium name="DOE Joint Genome Institute"/>
            <person name="Baroncelli R."/>
            <person name="Diaz J.F."/>
            <person name="Benocci T."/>
            <person name="Peng M."/>
            <person name="Battaglia E."/>
            <person name="Haridas S."/>
            <person name="Andreopoulos W."/>
            <person name="Labutti K."/>
            <person name="Pangilinan J."/>
            <person name="Floch G.L."/>
            <person name="Makela M.R."/>
            <person name="Henrissat B."/>
            <person name="Grigoriev I.V."/>
            <person name="Crouch J.A."/>
            <person name="De Vries R.P."/>
            <person name="Sukno S.A."/>
            <person name="Thon M.R."/>
        </authorList>
    </citation>
    <scope>NUCLEOTIDE SEQUENCE</scope>
    <source>
        <strain evidence="2">MAFF235873</strain>
    </source>
</reference>
<name>A0AAD9HUR7_9PEZI</name>
<organism evidence="2 3">
    <name type="scientific">Colletotrichum zoysiae</name>
    <dbReference type="NCBI Taxonomy" id="1216348"/>
    <lineage>
        <taxon>Eukaryota</taxon>
        <taxon>Fungi</taxon>
        <taxon>Dikarya</taxon>
        <taxon>Ascomycota</taxon>
        <taxon>Pezizomycotina</taxon>
        <taxon>Sordariomycetes</taxon>
        <taxon>Hypocreomycetidae</taxon>
        <taxon>Glomerellales</taxon>
        <taxon>Glomerellaceae</taxon>
        <taxon>Colletotrichum</taxon>
        <taxon>Colletotrichum graminicola species complex</taxon>
    </lineage>
</organism>
<proteinExistence type="predicted"/>
<gene>
    <name evidence="2" type="ORF">LX32DRAFT_417959</name>
</gene>
<keyword evidence="3" id="KW-1185">Reference proteome</keyword>
<evidence type="ECO:0000256" key="1">
    <source>
        <dbReference type="SAM" id="SignalP"/>
    </source>
</evidence>
<dbReference type="Proteomes" id="UP001232148">
    <property type="component" value="Unassembled WGS sequence"/>
</dbReference>
<dbReference type="AlphaFoldDB" id="A0AAD9HUR7"/>
<feature type="chain" id="PRO_5041911119" description="Secreted protein" evidence="1">
    <location>
        <begin position="37"/>
        <end position="174"/>
    </location>
</feature>
<accession>A0AAD9HUR7</accession>